<proteinExistence type="predicted"/>
<dbReference type="InterPro" id="IPR007710">
    <property type="entry name" value="Nucleoside_deoxyribTrfase"/>
</dbReference>
<dbReference type="Pfam" id="PF05014">
    <property type="entry name" value="Nuc_deoxyrib_tr"/>
    <property type="match status" value="1"/>
</dbReference>
<keyword evidence="2" id="KW-1185">Reference proteome</keyword>
<dbReference type="EMBL" id="JXBL01000001">
    <property type="protein sequence ID" value="KIE42442.1"/>
    <property type="molecule type" value="Genomic_DNA"/>
</dbReference>
<dbReference type="Gene3D" id="3.40.50.450">
    <property type="match status" value="1"/>
</dbReference>
<sequence>MNIYLASPLGFSPETKSYLEKVKHKLRSLGHDVFDPWEQDHFVRRIEQAYRIGDFHARVDEFRAIASGIGEINEKGIMACDGLLAILDGAEVDSGTAGEVGFASALGRKCYGLRTDIRDCGDFVGVPINLQILRFIERSGGCLFRRIDDICL</sequence>
<protein>
    <submittedName>
        <fullName evidence="1">2-deoxyribonucleoside glycosidase</fullName>
    </submittedName>
</protein>
<dbReference type="Proteomes" id="UP000031433">
    <property type="component" value="Unassembled WGS sequence"/>
</dbReference>
<name>A0A0C1QPC1_9BACT</name>
<keyword evidence="1" id="KW-0378">Hydrolase</keyword>
<dbReference type="AlphaFoldDB" id="A0A0C1QPC1"/>
<organism evidence="1 2">
    <name type="scientific">Geobacter soli</name>
    <dbReference type="NCBI Taxonomy" id="1510391"/>
    <lineage>
        <taxon>Bacteria</taxon>
        <taxon>Pseudomonadati</taxon>
        <taxon>Thermodesulfobacteriota</taxon>
        <taxon>Desulfuromonadia</taxon>
        <taxon>Geobacterales</taxon>
        <taxon>Geobacteraceae</taxon>
        <taxon>Geobacter</taxon>
    </lineage>
</organism>
<evidence type="ECO:0000313" key="1">
    <source>
        <dbReference type="EMBL" id="KIE42442.1"/>
    </source>
</evidence>
<dbReference type="GO" id="GO:0009159">
    <property type="term" value="P:deoxyribonucleoside monophosphate catabolic process"/>
    <property type="evidence" value="ECO:0007669"/>
    <property type="project" value="TreeGrafter"/>
</dbReference>
<dbReference type="PANTHER" id="PTHR15364:SF0">
    <property type="entry name" value="2'-DEOXYNUCLEOSIDE 5'-PHOSPHATE N-HYDROLASE 1"/>
    <property type="match status" value="1"/>
</dbReference>
<dbReference type="PANTHER" id="PTHR15364">
    <property type="entry name" value="2'-DEOXYNUCLEOSIDE 5'-PHOSPHATE N-HYDROLASE 1"/>
    <property type="match status" value="1"/>
</dbReference>
<accession>A0A0C1QPC1</accession>
<evidence type="ECO:0000313" key="2">
    <source>
        <dbReference type="Proteomes" id="UP000031433"/>
    </source>
</evidence>
<keyword evidence="1" id="KW-0326">Glycosidase</keyword>
<reference evidence="1 2" key="1">
    <citation type="submission" date="2015-01" db="EMBL/GenBank/DDBJ databases">
        <title>Genome sequence of the anaerobic bacterium Geobacter soli GSS01, a dissimilatory Fe(III) reducer from soil.</title>
        <authorList>
            <person name="Yang G."/>
            <person name="Zhou S."/>
        </authorList>
    </citation>
    <scope>NUCLEOTIDE SEQUENCE [LARGE SCALE GENOMIC DNA]</scope>
    <source>
        <strain evidence="1 2">GSS01</strain>
    </source>
</reference>
<dbReference type="GO" id="GO:0070694">
    <property type="term" value="F:5-hydroxymethyl-dUMP N-hydrolase activity"/>
    <property type="evidence" value="ECO:0007669"/>
    <property type="project" value="TreeGrafter"/>
</dbReference>
<dbReference type="RefSeq" id="WP_039645014.1">
    <property type="nucleotide sequence ID" value="NZ_JXBL01000001.1"/>
</dbReference>
<dbReference type="InterPro" id="IPR051239">
    <property type="entry name" value="2'-dNMP_N-hydrolase"/>
</dbReference>
<comment type="caution">
    <text evidence="1">The sequence shown here is derived from an EMBL/GenBank/DDBJ whole genome shotgun (WGS) entry which is preliminary data.</text>
</comment>
<gene>
    <name evidence="1" type="ORF">SE37_07270</name>
</gene>
<dbReference type="SUPFAM" id="SSF52309">
    <property type="entry name" value="N-(deoxy)ribosyltransferase-like"/>
    <property type="match status" value="1"/>
</dbReference>